<dbReference type="Pfam" id="PF00041">
    <property type="entry name" value="fn3"/>
    <property type="match status" value="1"/>
</dbReference>
<dbReference type="InterPro" id="IPR011009">
    <property type="entry name" value="Kinase-like_dom_sf"/>
</dbReference>
<feature type="domain" description="Protein kinase" evidence="10">
    <location>
        <begin position="3401"/>
        <end position="3655"/>
    </location>
</feature>
<dbReference type="InterPro" id="IPR003598">
    <property type="entry name" value="Ig_sub2"/>
</dbReference>
<dbReference type="SMART" id="SM00409">
    <property type="entry name" value="IG"/>
    <property type="match status" value="24"/>
</dbReference>
<keyword evidence="3" id="KW-0963">Cytoplasm</keyword>
<dbReference type="SMART" id="SM00060">
    <property type="entry name" value="FN3"/>
    <property type="match status" value="2"/>
</dbReference>
<feature type="domain" description="Ig-like" evidence="11">
    <location>
        <begin position="1839"/>
        <end position="1929"/>
    </location>
</feature>
<dbReference type="Proteomes" id="UP000070412">
    <property type="component" value="Unassembled WGS sequence"/>
</dbReference>
<dbReference type="InterPro" id="IPR003961">
    <property type="entry name" value="FN3_dom"/>
</dbReference>
<dbReference type="Pfam" id="PF00069">
    <property type="entry name" value="Pkinase"/>
    <property type="match status" value="2"/>
</dbReference>
<dbReference type="GO" id="GO:0040017">
    <property type="term" value="P:positive regulation of locomotion"/>
    <property type="evidence" value="ECO:0007669"/>
    <property type="project" value="UniProtKB-ARBA"/>
</dbReference>
<dbReference type="InterPro" id="IPR013098">
    <property type="entry name" value="Ig_I-set"/>
</dbReference>
<dbReference type="PROSITE" id="PS50835">
    <property type="entry name" value="IG_LIKE"/>
    <property type="match status" value="20"/>
</dbReference>
<evidence type="ECO:0000256" key="3">
    <source>
        <dbReference type="ARBA" id="ARBA00022490"/>
    </source>
</evidence>
<accession>A0A834VCX4</accession>
<feature type="domain" description="Ig-like" evidence="11">
    <location>
        <begin position="739"/>
        <end position="826"/>
    </location>
</feature>
<dbReference type="CDD" id="cd00096">
    <property type="entry name" value="Ig"/>
    <property type="match status" value="1"/>
</dbReference>
<keyword evidence="15" id="KW-1185">Reference proteome</keyword>
<keyword evidence="8" id="KW-0393">Immunoglobulin domain</keyword>
<dbReference type="PANTHER" id="PTHR47633:SF3">
    <property type="entry name" value="STRIATED MUSCLE PREFERENTIALLY EXPRESSED PROTEIN KINASE"/>
    <property type="match status" value="1"/>
</dbReference>
<evidence type="ECO:0000313" key="15">
    <source>
        <dbReference type="Proteomes" id="UP000070412"/>
    </source>
</evidence>
<dbReference type="OrthoDB" id="2570713at2759"/>
<feature type="domain" description="Ig-like" evidence="11">
    <location>
        <begin position="1562"/>
        <end position="1638"/>
    </location>
</feature>
<dbReference type="GO" id="GO:0004672">
    <property type="term" value="F:protein kinase activity"/>
    <property type="evidence" value="ECO:0007669"/>
    <property type="project" value="InterPro"/>
</dbReference>
<dbReference type="FunFam" id="2.60.40.10:FF:000107">
    <property type="entry name" value="Myosin, light chain kinase a"/>
    <property type="match status" value="6"/>
</dbReference>
<comment type="similarity">
    <text evidence="2">Belongs to the protein kinase superfamily. CAMK Ser/Thr protein kinase family.</text>
</comment>
<dbReference type="GO" id="GO:0005524">
    <property type="term" value="F:ATP binding"/>
    <property type="evidence" value="ECO:0007669"/>
    <property type="project" value="UniProtKB-KW"/>
</dbReference>
<dbReference type="GO" id="GO:0045989">
    <property type="term" value="P:positive regulation of striated muscle contraction"/>
    <property type="evidence" value="ECO:0007669"/>
    <property type="project" value="UniProtKB-ARBA"/>
</dbReference>
<dbReference type="InterPro" id="IPR013783">
    <property type="entry name" value="Ig-like_fold"/>
</dbReference>
<evidence type="ECO:0000259" key="12">
    <source>
        <dbReference type="PROSITE" id="PS50853"/>
    </source>
</evidence>
<proteinExistence type="inferred from homology"/>
<dbReference type="InterPro" id="IPR036179">
    <property type="entry name" value="Ig-like_dom_sf"/>
</dbReference>
<dbReference type="SUPFAM" id="SSF56112">
    <property type="entry name" value="Protein kinase-like (PK-like)"/>
    <property type="match status" value="2"/>
</dbReference>
<dbReference type="CDD" id="cd00063">
    <property type="entry name" value="FN3"/>
    <property type="match status" value="2"/>
</dbReference>
<dbReference type="EMBL" id="WVUK01000065">
    <property type="protein sequence ID" value="KAF7489043.1"/>
    <property type="molecule type" value="Genomic_DNA"/>
</dbReference>
<dbReference type="GO" id="GO:0007525">
    <property type="term" value="P:somatic muscle development"/>
    <property type="evidence" value="ECO:0007669"/>
    <property type="project" value="UniProtKB-ARBA"/>
</dbReference>
<evidence type="ECO:0000256" key="2">
    <source>
        <dbReference type="ARBA" id="ARBA00006692"/>
    </source>
</evidence>
<evidence type="ECO:0000256" key="8">
    <source>
        <dbReference type="ARBA" id="ARBA00023319"/>
    </source>
</evidence>
<feature type="domain" description="Ig-like" evidence="11">
    <location>
        <begin position="1023"/>
        <end position="1117"/>
    </location>
</feature>
<feature type="domain" description="Ig-like" evidence="11">
    <location>
        <begin position="928"/>
        <end position="1019"/>
    </location>
</feature>
<dbReference type="FunFam" id="2.60.40.10:FF:000147">
    <property type="entry name" value="Myosin light chain kinase"/>
    <property type="match status" value="1"/>
</dbReference>
<feature type="region of interest" description="Disordered" evidence="9">
    <location>
        <begin position="37"/>
        <end position="57"/>
    </location>
</feature>
<dbReference type="SUPFAM" id="SSF48726">
    <property type="entry name" value="Immunoglobulin"/>
    <property type="match status" value="25"/>
</dbReference>
<keyword evidence="6" id="KW-0067">ATP-binding</keyword>
<dbReference type="Gene3D" id="1.10.510.10">
    <property type="entry name" value="Transferase(Phosphotransferase) domain 1"/>
    <property type="match status" value="2"/>
</dbReference>
<feature type="domain" description="Ig-like" evidence="11">
    <location>
        <begin position="1941"/>
        <end position="2030"/>
    </location>
</feature>
<dbReference type="FunFam" id="2.60.40.10:FF:000345">
    <property type="entry name" value="Muscle M-line assembly protein unc-89"/>
    <property type="match status" value="4"/>
</dbReference>
<dbReference type="EnsemblMetazoa" id="SSS_8010s_mrna">
    <property type="protein sequence ID" value="KAF7489043.1"/>
    <property type="gene ID" value="SSS_8010"/>
</dbReference>
<feature type="domain" description="Ig-like" evidence="11">
    <location>
        <begin position="162"/>
        <end position="350"/>
    </location>
</feature>
<evidence type="ECO:0000313" key="14">
    <source>
        <dbReference type="EnsemblMetazoa" id="KAF7489043.1"/>
    </source>
</evidence>
<dbReference type="Gene3D" id="2.60.40.10">
    <property type="entry name" value="Immunoglobulins"/>
    <property type="match status" value="27"/>
</dbReference>
<evidence type="ECO:0000256" key="7">
    <source>
        <dbReference type="ARBA" id="ARBA00023157"/>
    </source>
</evidence>
<keyword evidence="5" id="KW-0547">Nucleotide-binding</keyword>
<feature type="domain" description="Ig-like" evidence="11">
    <location>
        <begin position="1319"/>
        <end position="1413"/>
    </location>
</feature>
<protein>
    <submittedName>
        <fullName evidence="13">Muscle M-line assembly protein unc-89</fullName>
    </submittedName>
</protein>
<feature type="domain" description="Ig-like" evidence="11">
    <location>
        <begin position="57"/>
        <end position="147"/>
    </location>
</feature>
<dbReference type="FunFam" id="2.60.40.10:FF:000032">
    <property type="entry name" value="palladin isoform X1"/>
    <property type="match status" value="4"/>
</dbReference>
<dbReference type="GO" id="GO:0060298">
    <property type="term" value="P:positive regulation of sarcomere organization"/>
    <property type="evidence" value="ECO:0007669"/>
    <property type="project" value="UniProtKB-ARBA"/>
</dbReference>
<dbReference type="FunFam" id="2.60.40.10:FF:000080">
    <property type="entry name" value="Myosin light chain kinase, smooth muscle"/>
    <property type="match status" value="1"/>
</dbReference>
<dbReference type="Pfam" id="PF07679">
    <property type="entry name" value="I-set"/>
    <property type="match status" value="24"/>
</dbReference>
<comment type="subcellular location">
    <subcellularLocation>
        <location evidence="1">Cytoplasm</location>
        <location evidence="1">Myofibril</location>
        <location evidence="1">Sarcomere</location>
        <location evidence="1">A band</location>
    </subcellularLocation>
</comment>
<feature type="domain" description="Ig-like" evidence="11">
    <location>
        <begin position="2464"/>
        <end position="2554"/>
    </location>
</feature>
<evidence type="ECO:0000256" key="9">
    <source>
        <dbReference type="SAM" id="MobiDB-lite"/>
    </source>
</evidence>
<dbReference type="SUPFAM" id="SSF49265">
    <property type="entry name" value="Fibronectin type III"/>
    <property type="match status" value="1"/>
</dbReference>
<evidence type="ECO:0000256" key="1">
    <source>
        <dbReference type="ARBA" id="ARBA00004161"/>
    </source>
</evidence>
<feature type="domain" description="Ig-like" evidence="11">
    <location>
        <begin position="3162"/>
        <end position="3251"/>
    </location>
</feature>
<evidence type="ECO:0000259" key="11">
    <source>
        <dbReference type="PROSITE" id="PS50835"/>
    </source>
</evidence>
<feature type="domain" description="Ig-like" evidence="11">
    <location>
        <begin position="548"/>
        <end position="640"/>
    </location>
</feature>
<feature type="domain" description="Ig-like" evidence="11">
    <location>
        <begin position="1130"/>
        <end position="1219"/>
    </location>
</feature>
<dbReference type="InterPro" id="IPR036116">
    <property type="entry name" value="FN3_sf"/>
</dbReference>
<keyword evidence="7" id="KW-1015">Disulfide bond</keyword>
<evidence type="ECO:0000259" key="10">
    <source>
        <dbReference type="PROSITE" id="PS50011"/>
    </source>
</evidence>
<feature type="domain" description="Ig-like" evidence="11">
    <location>
        <begin position="1227"/>
        <end position="1311"/>
    </location>
</feature>
<dbReference type="Gene3D" id="3.30.200.20">
    <property type="entry name" value="Phosphorylase Kinase, domain 1"/>
    <property type="match status" value="1"/>
</dbReference>
<organism evidence="13">
    <name type="scientific">Sarcoptes scabiei</name>
    <name type="common">Itch mite</name>
    <name type="synonym">Acarus scabiei</name>
    <dbReference type="NCBI Taxonomy" id="52283"/>
    <lineage>
        <taxon>Eukaryota</taxon>
        <taxon>Metazoa</taxon>
        <taxon>Ecdysozoa</taxon>
        <taxon>Arthropoda</taxon>
        <taxon>Chelicerata</taxon>
        <taxon>Arachnida</taxon>
        <taxon>Acari</taxon>
        <taxon>Acariformes</taxon>
        <taxon>Sarcoptiformes</taxon>
        <taxon>Astigmata</taxon>
        <taxon>Psoroptidia</taxon>
        <taxon>Sarcoptoidea</taxon>
        <taxon>Sarcoptidae</taxon>
        <taxon>Sarcoptinae</taxon>
        <taxon>Sarcoptes</taxon>
    </lineage>
</organism>
<dbReference type="FunFam" id="2.60.40.10:FF:000425">
    <property type="entry name" value="Myosin light chain kinase"/>
    <property type="match status" value="3"/>
</dbReference>
<evidence type="ECO:0000256" key="4">
    <source>
        <dbReference type="ARBA" id="ARBA00022737"/>
    </source>
</evidence>
<feature type="domain" description="Fibronectin type-III" evidence="12">
    <location>
        <begin position="2341"/>
        <end position="2435"/>
    </location>
</feature>
<dbReference type="SMART" id="SM00408">
    <property type="entry name" value="IGc2"/>
    <property type="match status" value="22"/>
</dbReference>
<dbReference type="GO" id="GO:0045214">
    <property type="term" value="P:sarcomere organization"/>
    <property type="evidence" value="ECO:0007669"/>
    <property type="project" value="UniProtKB-ARBA"/>
</dbReference>
<feature type="domain" description="Ig-like" evidence="11">
    <location>
        <begin position="2156"/>
        <end position="2226"/>
    </location>
</feature>
<reference evidence="13" key="2">
    <citation type="submission" date="2020-01" db="EMBL/GenBank/DDBJ databases">
        <authorList>
            <person name="Korhonen P.K.K."/>
            <person name="Guangxu M.G."/>
            <person name="Wang T.W."/>
            <person name="Stroehlein A.J.S."/>
            <person name="Young N.D."/>
            <person name="Ang C.-S.A."/>
            <person name="Fernando D.W.F."/>
            <person name="Lu H.L."/>
            <person name="Taylor S.T."/>
            <person name="Ehtesham M.E.M."/>
            <person name="Najaraj S.H.N."/>
            <person name="Harsha G.H.G."/>
            <person name="Madugundu A.M."/>
            <person name="Renuse S.R."/>
            <person name="Holt D.H."/>
            <person name="Pandey A.P."/>
            <person name="Papenfuss A.P."/>
            <person name="Gasser R.B.G."/>
            <person name="Fischer K.F."/>
        </authorList>
    </citation>
    <scope>NUCLEOTIDE SEQUENCE</scope>
    <source>
        <strain evidence="13">SSS_KF_BRIS2020</strain>
    </source>
</reference>
<dbReference type="PROSITE" id="PS50011">
    <property type="entry name" value="PROTEIN_KINASE_DOM"/>
    <property type="match status" value="2"/>
</dbReference>
<gene>
    <name evidence="13" type="ORF">SSS_8010</name>
</gene>
<dbReference type="PANTHER" id="PTHR47633">
    <property type="entry name" value="IMMUNOGLOBULIN"/>
    <property type="match status" value="1"/>
</dbReference>
<dbReference type="PROSITE" id="PS50853">
    <property type="entry name" value="FN3"/>
    <property type="match status" value="2"/>
</dbReference>
<feature type="domain" description="Ig-like" evidence="11">
    <location>
        <begin position="1646"/>
        <end position="1736"/>
    </location>
</feature>
<sequence>MVSDGKDKYSLTIQNVNSEDVGQYKILATNDLGKTESKAKLSIGDGSKPDDAKKHSPEILKELQDVVVSKGQPVAKLEAQIAGNPKPKIEWFKDNQKLEESPHLKMVNDGKDKYSLTIQNVNSEDVGQYKILATNDLGKTESKAKLSIGDGSKPDDAKKHSPEILQELQDVVVSEGQPVAKLEAQIAGNPKPKIEWFKDNQKLEESPHLKMVSDGKDKYSLTIQNVNREDVGQYKILATNDLGKIESLGKFLLEDRQPKAPEFLKHLDSLTIIEHETAIFSAQYAAIPKPIIEFYKEDKLIKPNDRIRFKEDSDGNFSLTINDCSLSDEGNYKCILKNTFGQTDDEIHLTVQKIQQKPEFISKLQNIRVNLGDEGIKMEVVVNGNPECYLRWFHNGEEIKSNSESYKILTQNNRSLLLFSTISKELGGTYSCVAENASGIAESSAELFVKCPPYVEKHLETSESSLGMDIELSAIIKGYPRPETKWFCNGNLIANDNRKKFSYDEANNCYTIYITKICDSDFGLYRIEAENEHGKCYSEAQVRKVAKPLFTKVLTNVLAPEMSKNEELSVKLNDSRGTTIKWYKDDKEIQDSDFNYRKLADKIESSYKLIVLNATEEIVGKYKCVATNDFGSTDTTARFDIMTKPKFIKGLEDINVLEGNNVSMIVKLAGTPTPEVKFYKDGEEINASATIKIIREMDDIYQLEIENIRIIMSGEYECKIKNDVGEASSRGIITVNSKPEFLKDLENQTVNIGDDIYLEVRVSGHPYPEVRWFVNGQETAGSEKILIDSRQEFHRLKISNAQLDNSNIYHCVAENSAGLTESKKCNVRVTKNEFAPVFQKKFDDTTVIVDDNIRFEILVSAIPDAEVVWFRNSTILEPSDQIQIIKEGDKHILIMKNLQISDAGLITIKAQNAKGTIKHSAKLSVEEPTLPTISDLHDHNILYGEPLKISAKIDGFPKPIVTWLKDGQPIESDTIFTEPKTDQYGFEIKSLIPILTGCYTCIARNCAGQSEKSFNANICGRKPVFIKELEETEIIMSVDRQNNRLKLGQNAIFETIVEGIPIPEVRWMKNDMILAPNDRISITSIDNEHRLEIKSITKDDVAKYSCEAINKYGKALSVCLLKFLNEPHEPIIKKPLENIQVEEGESLTLFCRVDGEPLPAVKWFKDNLPLEEDERYEITSKKDGSTFLVIKQSQMSDSGTYRVTAENAKGTASTECLASVVEPKQSPTFQPPLQEQIQLNYGDNLCLKTSVIGKPEPILEWLKDGKPIVENNRTKIETKDGICELKISKIDKDDKGFYTLKATNDKGQAVSCCNVTIMPKLSAPLFLENLPVIKVTVGEPIQLFSKIQASPQADIRWEKDDENLLPSARINIENNNDGTTCLTISLAELNDEGVYKLTASNEMGEISTTTKVQVVEPISKEPKLDKKKAGVLSEIPLESKNQLKIEKSLPNQQTIRAGDNLELGVKLNNKPASSEDIRVYKDKKLLNTDDGIKLEISDQGQIKISKTNCLPNDSGLYRIEVLGPNQILNSSCLINVLGVDENQDEKLKFIKELQKIELDDSGSPCRMECIIANASENLNVKWFKDGEELLPNEHYGFFKNPDGTFALLIDSFSIKDIGEYTVQVSNGIKTIKSSNKASLKAKIRKPMIIEDMKDVTVEEGSMLCLKCQIAETNSSNLVKWTCGNKQILESENIKFLNFPDGTLMLQILNIKTSDSGTYQVEISNDFGKVSSQAAVQVKVRKTEAPKIVKNLEHTVLYAGEPGFIELQLDKADGAIKFLLGSNIITPDDRVHVQKLTDNSIRLAFDKVTWMMPVHIQQYFRTMVVQFSLPLWLKSNVTKPIIIKPLEDMVVKEKCSIKFEAIIDGVPEPEITWYKNGAAIETNKKHFKTHRINTNIYYLEISDCGLRDAAEYSVAATNEYGESSSRAMLDVVSASNFDEIAPIFLENLSDTTAAKDDKIVLRAKIKSHPVPKIVWKKDNLPLSLESNRILSIFNGEDLELIITTFTQNDEGFYEVYIENDLGQACSSCKLSEIKGKKPNFVKKLKDTEAKVKSTEKLCCRLEGYPPSEISWLFNGRPIESGLKYTIGKEYGNEILTIHQAGESESGIYECIAENTYGSAKTSANVLFLEKEKERVQFVKKLQDYDVLLDSTAYMTACVVGSPRPDFKWYKDGEEIAVDNKKYHFICNENGMINFEIRNVVQSDCGQYRCYAFNKFSSDNSIAELKIESKNTIDDANDTDQCNVALIAKNDSVGKTDSFTRVSHFISSKQQFSREIVSDSNYSIPSLNLPRSNINFIFRNIRKSLLAVDFDRSNLIHKSKKVQQRLMDADEIVLKQSNLPKALEEKPIITKMLDNSLTLLWIPSIPEQPRFPVSYVVEFSKMSDGMWVVYHERIKDIRCDVVGLEPFEDYGFRVRVENKFGLSDPSPVVTALRSQLKDRDTHKRFFKSHDDYVPKYEPTEKMAAAPVFVREEENSMYGIKGQPTTIEFWVYGFPEPEITWFFNDKKIEGSENFKFLKDRNGRTCLFINNVADENFGYYTCVAKNEHGEEKKTIRLTRADAPKFTKIFQEIKALSRTHIQLQCSVQGIPDPAVKWFKDFKPLHDTSRIKIIGDSPDNLILVISDAMVRDSGLYSCTATNIAGSSTISAYVQIEDQKISIERYPSSYKSAIKPKNKKMEQFYDVGDELGRGTQSIIYHVVNRENGKSYAAKTMKGNAETKQYINSELDIMNQLGSHEKLAQLHDCFTSSPYSMSLISDIAGGGSLLNHVLQKATLSENEVADYIKQVLEGLNYMHYKNIGHFGLTINDILMQRLKGSDIVICDFGLAKRIAPGASYYVEFGHPEFVSPEIVDRNSVTLTTDVWSAGIVTHILLTGISPFFGENDKETLCNIKEKKIDLSDAKLGHLSDQARDFLRKTLDYDPRNRLDVKSALNHPWIKNSSHSLRTSDLGIMEKLRNYKSQSDRWDRNSACKRYYRRRPLHSCLTHPSRMIYPPDEQYSPAISPEREIRKFNVNVAPFENIYPPSFHTRYTTENFTSDSHYQCGPDTYLLQLRDTDFPARIRRYMRFAASHSPMMALNLKQAHWGRSTMGTLSGNFSQVSIKERRKFTDIMDEEINDEIRGYGSRKPRRLAREVGTPLYFHGEWRSLRKETGIQKTEIDDSNHTLPYFREKLKDVSYASGEDVVLTCYAVGEPDPTYTWFRNESIIIETQRTKVKRLDDGRCQLILQPSKEYDIGVYKCVARNSLGSAVCRARLFLGDVPGNVVAPSIKKCSSSDVLLQWISPKELGDAYVQCYRLESKLLNEHDWTTIADDLKQEYYLATGLKTNQSYHFRLSAMNKFGWSKPSPPSQAVVLQENDDIMEQTRLNSSMQYQLNGIKSAEWIPKIDYSSESEPVSLIKSDYKELYDFKSIIATGRFSVIAKAQVKDGSRKVVACKCLLAQSENESSANNEYEISKSLVHDKIAKLLYANRDTNLYTLATELCCGLNILTYLERKSFYNEQLVTVVISQILDAIEYLHFRCIALLELQPDNVLMVDERSQQIKLTDFSNSCFVTNKETKVVTTANPEFIAPELIRNERVSLPYSDIWTVGVLSYILLSGHSPFKGIDPKETAQNVIFVRYLFERLYPNVTQEAIRFLLSVFKLTEHKRPTIEECHESKWLMPNDFMLRKREAASFSTDHIFRFSREFFAQKESKHSRLIDLMGLKE</sequence>
<feature type="domain" description="Ig-like" evidence="11">
    <location>
        <begin position="358"/>
        <end position="448"/>
    </location>
</feature>
<keyword evidence="4" id="KW-0677">Repeat</keyword>
<feature type="compositionally biased region" description="Basic and acidic residues" evidence="9">
    <location>
        <begin position="47"/>
        <end position="57"/>
    </location>
</feature>
<dbReference type="InterPro" id="IPR007110">
    <property type="entry name" value="Ig-like_dom"/>
</dbReference>
<feature type="domain" description="Ig-like" evidence="11">
    <location>
        <begin position="2559"/>
        <end position="2644"/>
    </location>
</feature>
<feature type="domain" description="Ig-like" evidence="11">
    <location>
        <begin position="2037"/>
        <end position="2125"/>
    </location>
</feature>
<reference evidence="15" key="1">
    <citation type="journal article" date="2020" name="PLoS Negl. Trop. Dis.">
        <title>High-quality nuclear genome for Sarcoptes scabiei-A critical resource for a neglected parasite.</title>
        <authorList>
            <person name="Korhonen P.K."/>
            <person name="Gasser R.B."/>
            <person name="Ma G."/>
            <person name="Wang T."/>
            <person name="Stroehlein A.J."/>
            <person name="Young N.D."/>
            <person name="Ang C.S."/>
            <person name="Fernando D.D."/>
            <person name="Lu H.C."/>
            <person name="Taylor S."/>
            <person name="Reynolds S.L."/>
            <person name="Mofiz E."/>
            <person name="Najaraj S.H."/>
            <person name="Gowda H."/>
            <person name="Madugundu A."/>
            <person name="Renuse S."/>
            <person name="Holt D."/>
            <person name="Pandey A."/>
            <person name="Papenfuss A.T."/>
            <person name="Fischer K."/>
        </authorList>
    </citation>
    <scope>NUCLEOTIDE SEQUENCE [LARGE SCALE GENOMIC DNA]</scope>
</reference>
<evidence type="ECO:0000313" key="13">
    <source>
        <dbReference type="EMBL" id="KAF7489043.1"/>
    </source>
</evidence>
<feature type="domain" description="Protein kinase" evidence="10">
    <location>
        <begin position="2678"/>
        <end position="2933"/>
    </location>
</feature>
<name>A0A834VCX4_SARSC</name>
<dbReference type="InterPro" id="IPR003599">
    <property type="entry name" value="Ig_sub"/>
</dbReference>
<feature type="domain" description="Ig-like" evidence="11">
    <location>
        <begin position="645"/>
        <end position="734"/>
    </location>
</feature>
<dbReference type="GO" id="GO:0031430">
    <property type="term" value="C:M band"/>
    <property type="evidence" value="ECO:0007669"/>
    <property type="project" value="UniProtKB-ARBA"/>
</dbReference>
<dbReference type="InterPro" id="IPR000719">
    <property type="entry name" value="Prot_kinase_dom"/>
</dbReference>
<evidence type="ECO:0000256" key="6">
    <source>
        <dbReference type="ARBA" id="ARBA00022840"/>
    </source>
</evidence>
<evidence type="ECO:0000256" key="5">
    <source>
        <dbReference type="ARBA" id="ARBA00022741"/>
    </source>
</evidence>
<reference evidence="14" key="3">
    <citation type="submission" date="2022-06" db="UniProtKB">
        <authorList>
            <consortium name="EnsemblMetazoa"/>
        </authorList>
    </citation>
    <scope>IDENTIFICATION</scope>
</reference>
<feature type="domain" description="Fibronectin type-III" evidence="12">
    <location>
        <begin position="3255"/>
        <end position="3351"/>
    </location>
</feature>